<dbReference type="AlphaFoldDB" id="A0A2H0W8R8"/>
<evidence type="ECO:0000313" key="4">
    <source>
        <dbReference type="EMBL" id="PIS09051.1"/>
    </source>
</evidence>
<evidence type="ECO:0008006" key="6">
    <source>
        <dbReference type="Google" id="ProtNLM"/>
    </source>
</evidence>
<gene>
    <name evidence="4" type="ORF">COT75_03515</name>
</gene>
<comment type="caution">
    <text evidence="4">The sequence shown here is derived from an EMBL/GenBank/DDBJ whole genome shotgun (WGS) entry which is preliminary data.</text>
</comment>
<dbReference type="SUPFAM" id="SSF63411">
    <property type="entry name" value="LuxS/MPP-like metallohydrolase"/>
    <property type="match status" value="2"/>
</dbReference>
<evidence type="ECO:0000313" key="5">
    <source>
        <dbReference type="Proteomes" id="UP000230093"/>
    </source>
</evidence>
<feature type="domain" description="Peptidase M16 C-terminal" evidence="3">
    <location>
        <begin position="168"/>
        <end position="341"/>
    </location>
</feature>
<dbReference type="EMBL" id="PEZT01000021">
    <property type="protein sequence ID" value="PIS09051.1"/>
    <property type="molecule type" value="Genomic_DNA"/>
</dbReference>
<dbReference type="InterPro" id="IPR011765">
    <property type="entry name" value="Pept_M16_N"/>
</dbReference>
<dbReference type="InterPro" id="IPR050361">
    <property type="entry name" value="MPP/UQCRC_Complex"/>
</dbReference>
<feature type="domain" description="Peptidase M16 N-terminal" evidence="2">
    <location>
        <begin position="28"/>
        <end position="162"/>
    </location>
</feature>
<evidence type="ECO:0000256" key="1">
    <source>
        <dbReference type="ARBA" id="ARBA00007261"/>
    </source>
</evidence>
<evidence type="ECO:0000259" key="2">
    <source>
        <dbReference type="Pfam" id="PF00675"/>
    </source>
</evidence>
<dbReference type="Pfam" id="PF05193">
    <property type="entry name" value="Peptidase_M16_C"/>
    <property type="match status" value="1"/>
</dbReference>
<sequence>MAKIQTHIFQNGLPALYIPAPSASVYTAVFTYGAGTRFETQEKEGISRFYTNICLQGNQEYPDKNALAEAIDKLGLSFRTTVSPEYTMSYFSSAEELFVPSLKLVLKLYLKPSLTEEALEAEKKLNLAEVEFTQRNPQFKSLNQLLLRVFPNSSLGFNLLGTQESLNNIDLNSLQEFKNKYFVSQNCLLTILGPKKNFSFASLNNVASFLPEGPRQEFAPVDFNQIQTVQEKESQPGQASYLSYASLCFGRNSNQRVNQSLLINILSEGRNNKRLNILQKNLLTSSVKPWIKIFSDTGLFLIQAVAPATKEEELKTALQEELTRLITTNPINQEELNQAKAYYQNSLLQRLDNSLEKAMFYSLGVFFNLEDQSPEQIIKKMKQITLEDINQTAQAIFKPDFLSFVIVGPGF</sequence>
<organism evidence="4 5">
    <name type="scientific">Candidatus Beckwithbacteria bacterium CG10_big_fil_rev_8_21_14_0_10_34_10</name>
    <dbReference type="NCBI Taxonomy" id="1974495"/>
    <lineage>
        <taxon>Bacteria</taxon>
        <taxon>Candidatus Beckwithiibacteriota</taxon>
    </lineage>
</organism>
<dbReference type="InterPro" id="IPR007863">
    <property type="entry name" value="Peptidase_M16_C"/>
</dbReference>
<proteinExistence type="inferred from homology"/>
<dbReference type="PANTHER" id="PTHR11851">
    <property type="entry name" value="METALLOPROTEASE"/>
    <property type="match status" value="1"/>
</dbReference>
<dbReference type="Pfam" id="PF00675">
    <property type="entry name" value="Peptidase_M16"/>
    <property type="match status" value="1"/>
</dbReference>
<comment type="similarity">
    <text evidence="1">Belongs to the peptidase M16 family.</text>
</comment>
<accession>A0A2H0W8R8</accession>
<protein>
    <recommendedName>
        <fullName evidence="6">Peptidase M16 C-terminal domain-containing protein</fullName>
    </recommendedName>
</protein>
<dbReference type="PANTHER" id="PTHR11851:SF49">
    <property type="entry name" value="MITOCHONDRIAL-PROCESSING PEPTIDASE SUBUNIT ALPHA"/>
    <property type="match status" value="1"/>
</dbReference>
<name>A0A2H0W8R8_9BACT</name>
<dbReference type="GO" id="GO:0046872">
    <property type="term" value="F:metal ion binding"/>
    <property type="evidence" value="ECO:0007669"/>
    <property type="project" value="InterPro"/>
</dbReference>
<dbReference type="Gene3D" id="3.30.830.10">
    <property type="entry name" value="Metalloenzyme, LuxS/M16 peptidase-like"/>
    <property type="match status" value="2"/>
</dbReference>
<reference evidence="5" key="1">
    <citation type="submission" date="2017-09" db="EMBL/GenBank/DDBJ databases">
        <title>Depth-based differentiation of microbial function through sediment-hosted aquifers and enrichment of novel symbionts in the deep terrestrial subsurface.</title>
        <authorList>
            <person name="Probst A.J."/>
            <person name="Ladd B."/>
            <person name="Jarett J.K."/>
            <person name="Geller-Mcgrath D.E."/>
            <person name="Sieber C.M.K."/>
            <person name="Emerson J.B."/>
            <person name="Anantharaman K."/>
            <person name="Thomas B.C."/>
            <person name="Malmstrom R."/>
            <person name="Stieglmeier M."/>
            <person name="Klingl A."/>
            <person name="Woyke T."/>
            <person name="Ryan C.M."/>
            <person name="Banfield J.F."/>
        </authorList>
    </citation>
    <scope>NUCLEOTIDE SEQUENCE [LARGE SCALE GENOMIC DNA]</scope>
</reference>
<dbReference type="Proteomes" id="UP000230093">
    <property type="component" value="Unassembled WGS sequence"/>
</dbReference>
<dbReference type="InterPro" id="IPR011249">
    <property type="entry name" value="Metalloenz_LuxS/M16"/>
</dbReference>
<evidence type="ECO:0000259" key="3">
    <source>
        <dbReference type="Pfam" id="PF05193"/>
    </source>
</evidence>